<dbReference type="PANTHER" id="PTHR33221:SF15">
    <property type="entry name" value="HTH-TYPE TRANSCRIPTIONAL REGULATOR YWGB-RELATED"/>
    <property type="match status" value="1"/>
</dbReference>
<dbReference type="Proteomes" id="UP000284605">
    <property type="component" value="Unassembled WGS sequence"/>
</dbReference>
<name>A0A418WFW7_9PROT</name>
<dbReference type="InterPro" id="IPR036388">
    <property type="entry name" value="WH-like_DNA-bd_sf"/>
</dbReference>
<dbReference type="GO" id="GO:0005829">
    <property type="term" value="C:cytosol"/>
    <property type="evidence" value="ECO:0007669"/>
    <property type="project" value="TreeGrafter"/>
</dbReference>
<dbReference type="Gene3D" id="1.10.10.10">
    <property type="entry name" value="Winged helix-like DNA-binding domain superfamily/Winged helix DNA-binding domain"/>
    <property type="match status" value="1"/>
</dbReference>
<gene>
    <name evidence="1" type="ORF">D3874_19435</name>
</gene>
<dbReference type="Pfam" id="PF02082">
    <property type="entry name" value="Rrf2"/>
    <property type="match status" value="1"/>
</dbReference>
<organism evidence="1 2">
    <name type="scientific">Oleomonas cavernae</name>
    <dbReference type="NCBI Taxonomy" id="2320859"/>
    <lineage>
        <taxon>Bacteria</taxon>
        <taxon>Pseudomonadati</taxon>
        <taxon>Pseudomonadota</taxon>
        <taxon>Alphaproteobacteria</taxon>
        <taxon>Acetobacterales</taxon>
        <taxon>Acetobacteraceae</taxon>
        <taxon>Oleomonas</taxon>
    </lineage>
</organism>
<dbReference type="PROSITE" id="PS01332">
    <property type="entry name" value="HTH_RRF2_1"/>
    <property type="match status" value="1"/>
</dbReference>
<sequence>MIERGDGELQAGEIDGFHEVQLPLPGALLPVSKRCCSTAGGSTRTLSSGRKKKYQSPARAISLIVRSTAISRRSMGRLIGPMMAQRGARAQTPFCPSANLPRWHITPDLAAGGNTRHIRAMAQSSSHFAVALHVLVLLGTEGDRPLNSDCLAASTGSHPVMIRRIVGQLREAGLVTAQRGREGGFRLSRPAAEITLGQVYQAIEEGEIFARHHNPNPACTVGQRINGLLCPVFSDAKSAVIERLGQKNLAALISGS</sequence>
<dbReference type="PANTHER" id="PTHR33221">
    <property type="entry name" value="WINGED HELIX-TURN-HELIX TRANSCRIPTIONAL REGULATOR, RRF2 FAMILY"/>
    <property type="match status" value="1"/>
</dbReference>
<dbReference type="PROSITE" id="PS51197">
    <property type="entry name" value="HTH_RRF2_2"/>
    <property type="match status" value="1"/>
</dbReference>
<dbReference type="AlphaFoldDB" id="A0A418WFW7"/>
<dbReference type="EMBL" id="QYUK01000011">
    <property type="protein sequence ID" value="RJF88880.1"/>
    <property type="molecule type" value="Genomic_DNA"/>
</dbReference>
<dbReference type="GO" id="GO:0003700">
    <property type="term" value="F:DNA-binding transcription factor activity"/>
    <property type="evidence" value="ECO:0007669"/>
    <property type="project" value="TreeGrafter"/>
</dbReference>
<evidence type="ECO:0000313" key="2">
    <source>
        <dbReference type="Proteomes" id="UP000284605"/>
    </source>
</evidence>
<comment type="caution">
    <text evidence="1">The sequence shown here is derived from an EMBL/GenBank/DDBJ whole genome shotgun (WGS) entry which is preliminary data.</text>
</comment>
<reference evidence="1 2" key="1">
    <citation type="submission" date="2018-09" db="EMBL/GenBank/DDBJ databases">
        <authorList>
            <person name="Zhu H."/>
        </authorList>
    </citation>
    <scope>NUCLEOTIDE SEQUENCE [LARGE SCALE GENOMIC DNA]</scope>
    <source>
        <strain evidence="1 2">K1W22B-8</strain>
    </source>
</reference>
<dbReference type="InterPro" id="IPR000944">
    <property type="entry name" value="Tscrpt_reg_Rrf2"/>
</dbReference>
<evidence type="ECO:0000313" key="1">
    <source>
        <dbReference type="EMBL" id="RJF88880.1"/>
    </source>
</evidence>
<dbReference type="InterPro" id="IPR036390">
    <property type="entry name" value="WH_DNA-bd_sf"/>
</dbReference>
<keyword evidence="2" id="KW-1185">Reference proteome</keyword>
<dbReference type="InterPro" id="IPR030489">
    <property type="entry name" value="TR_Rrf2-type_CS"/>
</dbReference>
<protein>
    <submittedName>
        <fullName evidence="1">Rrf2 family transcriptional regulator</fullName>
    </submittedName>
</protein>
<dbReference type="SUPFAM" id="SSF46785">
    <property type="entry name" value="Winged helix' DNA-binding domain"/>
    <property type="match status" value="1"/>
</dbReference>
<proteinExistence type="predicted"/>
<accession>A0A418WFW7</accession>